<gene>
    <name evidence="1" type="ORF">AVEN_205598_1</name>
</gene>
<dbReference type="AlphaFoldDB" id="A0A4Y2F6V9"/>
<keyword evidence="2" id="KW-1185">Reference proteome</keyword>
<organism evidence="1 2">
    <name type="scientific">Araneus ventricosus</name>
    <name type="common">Orbweaver spider</name>
    <name type="synonym">Epeira ventricosa</name>
    <dbReference type="NCBI Taxonomy" id="182803"/>
    <lineage>
        <taxon>Eukaryota</taxon>
        <taxon>Metazoa</taxon>
        <taxon>Ecdysozoa</taxon>
        <taxon>Arthropoda</taxon>
        <taxon>Chelicerata</taxon>
        <taxon>Arachnida</taxon>
        <taxon>Araneae</taxon>
        <taxon>Araneomorphae</taxon>
        <taxon>Entelegynae</taxon>
        <taxon>Araneoidea</taxon>
        <taxon>Araneidae</taxon>
        <taxon>Araneus</taxon>
    </lineage>
</organism>
<sequence length="142" mass="16012">MANVCKRKAFSIGAEKYGVDAFSQNEIKHFECCDDDVITSGELSEEDIVALRSHLSNSLRRRGIWWMTMGLKQETHLARGFNVSRSVVQRLWDQFQSENSVARPVPDQPHVTAYAEGCFLALTVLTKEEHCCSSASFQIISL</sequence>
<accession>A0A4Y2F6V9</accession>
<evidence type="ECO:0000313" key="1">
    <source>
        <dbReference type="EMBL" id="GBM37160.1"/>
    </source>
</evidence>
<proteinExistence type="predicted"/>
<evidence type="ECO:0000313" key="2">
    <source>
        <dbReference type="Proteomes" id="UP000499080"/>
    </source>
</evidence>
<protein>
    <submittedName>
        <fullName evidence="1">Uncharacterized protein</fullName>
    </submittedName>
</protein>
<name>A0A4Y2F6V9_ARAVE</name>
<dbReference type="Proteomes" id="UP000499080">
    <property type="component" value="Unassembled WGS sequence"/>
</dbReference>
<comment type="caution">
    <text evidence="1">The sequence shown here is derived from an EMBL/GenBank/DDBJ whole genome shotgun (WGS) entry which is preliminary data.</text>
</comment>
<dbReference type="EMBL" id="BGPR01000830">
    <property type="protein sequence ID" value="GBM37160.1"/>
    <property type="molecule type" value="Genomic_DNA"/>
</dbReference>
<reference evidence="1 2" key="1">
    <citation type="journal article" date="2019" name="Sci. Rep.">
        <title>Orb-weaving spider Araneus ventricosus genome elucidates the spidroin gene catalogue.</title>
        <authorList>
            <person name="Kono N."/>
            <person name="Nakamura H."/>
            <person name="Ohtoshi R."/>
            <person name="Moran D.A.P."/>
            <person name="Shinohara A."/>
            <person name="Yoshida Y."/>
            <person name="Fujiwara M."/>
            <person name="Mori M."/>
            <person name="Tomita M."/>
            <person name="Arakawa K."/>
        </authorList>
    </citation>
    <scope>NUCLEOTIDE SEQUENCE [LARGE SCALE GENOMIC DNA]</scope>
</reference>